<evidence type="ECO:0000256" key="2">
    <source>
        <dbReference type="ARBA" id="ARBA00023043"/>
    </source>
</evidence>
<sequence length="100" mass="10991">MRALKYSSAAVRELLLSRRDLDINIQNQARDGALSYVNHYGSSSIVKSVLEHHAARVDIKHKYGRTALHPAVFAGRIGFVQLLLFSGSNPNLEDDSGQSA</sequence>
<feature type="repeat" description="ANK" evidence="3">
    <location>
        <begin position="63"/>
        <end position="95"/>
    </location>
</feature>
<dbReference type="SUPFAM" id="SSF48403">
    <property type="entry name" value="Ankyrin repeat"/>
    <property type="match status" value="1"/>
</dbReference>
<proteinExistence type="predicted"/>
<evidence type="ECO:0000313" key="5">
    <source>
        <dbReference type="Proteomes" id="UP000191691"/>
    </source>
</evidence>
<keyword evidence="2 3" id="KW-0040">ANK repeat</keyword>
<dbReference type="InterPro" id="IPR036770">
    <property type="entry name" value="Ankyrin_rpt-contain_sf"/>
</dbReference>
<keyword evidence="1" id="KW-0677">Repeat</keyword>
<dbReference type="Pfam" id="PF12796">
    <property type="entry name" value="Ank_2"/>
    <property type="match status" value="1"/>
</dbReference>
<dbReference type="InterPro" id="IPR002110">
    <property type="entry name" value="Ankyrin_rpt"/>
</dbReference>
<gene>
    <name evidence="4" type="ORF">PENNAL_c0443G01309</name>
</gene>
<comment type="caution">
    <text evidence="4">The sequence shown here is derived from an EMBL/GenBank/DDBJ whole genome shotgun (WGS) entry which is preliminary data.</text>
</comment>
<reference evidence="5" key="1">
    <citation type="journal article" date="2017" name="Nat. Microbiol.">
        <title>Global analysis of biosynthetic gene clusters reveals vast potential of secondary metabolite production in Penicillium species.</title>
        <authorList>
            <person name="Nielsen J.C."/>
            <person name="Grijseels S."/>
            <person name="Prigent S."/>
            <person name="Ji B."/>
            <person name="Dainat J."/>
            <person name="Nielsen K.F."/>
            <person name="Frisvad J.C."/>
            <person name="Workman M."/>
            <person name="Nielsen J."/>
        </authorList>
    </citation>
    <scope>NUCLEOTIDE SEQUENCE [LARGE SCALE GENOMIC DNA]</scope>
    <source>
        <strain evidence="5">IBT 13039</strain>
    </source>
</reference>
<dbReference type="Gene3D" id="1.25.40.20">
    <property type="entry name" value="Ankyrin repeat-containing domain"/>
    <property type="match status" value="1"/>
</dbReference>
<protein>
    <submittedName>
        <fullName evidence="4">Uncharacterized protein</fullName>
    </submittedName>
</protein>
<organism evidence="4 5">
    <name type="scientific">Penicillium nalgiovense</name>
    <dbReference type="NCBI Taxonomy" id="60175"/>
    <lineage>
        <taxon>Eukaryota</taxon>
        <taxon>Fungi</taxon>
        <taxon>Dikarya</taxon>
        <taxon>Ascomycota</taxon>
        <taxon>Pezizomycotina</taxon>
        <taxon>Eurotiomycetes</taxon>
        <taxon>Eurotiomycetidae</taxon>
        <taxon>Eurotiales</taxon>
        <taxon>Aspergillaceae</taxon>
        <taxon>Penicillium</taxon>
    </lineage>
</organism>
<evidence type="ECO:0000256" key="1">
    <source>
        <dbReference type="ARBA" id="ARBA00022737"/>
    </source>
</evidence>
<dbReference type="PROSITE" id="PS50088">
    <property type="entry name" value="ANK_REPEAT"/>
    <property type="match status" value="1"/>
</dbReference>
<keyword evidence="5" id="KW-1185">Reference proteome</keyword>
<dbReference type="PANTHER" id="PTHR24198">
    <property type="entry name" value="ANKYRIN REPEAT AND PROTEIN KINASE DOMAIN-CONTAINING PROTEIN"/>
    <property type="match status" value="1"/>
</dbReference>
<evidence type="ECO:0000313" key="4">
    <source>
        <dbReference type="EMBL" id="OQE54889.1"/>
    </source>
</evidence>
<dbReference type="PANTHER" id="PTHR24198:SF165">
    <property type="entry name" value="ANKYRIN REPEAT-CONTAINING PROTEIN-RELATED"/>
    <property type="match status" value="1"/>
</dbReference>
<accession>A0A1V6VWA8</accession>
<evidence type="ECO:0000256" key="3">
    <source>
        <dbReference type="PROSITE-ProRule" id="PRU00023"/>
    </source>
</evidence>
<dbReference type="EMBL" id="MOOB01000443">
    <property type="protein sequence ID" value="OQE54889.1"/>
    <property type="molecule type" value="Genomic_DNA"/>
</dbReference>
<dbReference type="AlphaFoldDB" id="A0A1V6VWA8"/>
<dbReference type="PROSITE" id="PS50297">
    <property type="entry name" value="ANK_REP_REGION"/>
    <property type="match status" value="1"/>
</dbReference>
<dbReference type="Proteomes" id="UP000191691">
    <property type="component" value="Unassembled WGS sequence"/>
</dbReference>
<name>A0A1V6VWA8_PENNA</name>
<dbReference type="STRING" id="60175.A0A1V6VWA8"/>